<protein>
    <recommendedName>
        <fullName evidence="8">RTA1-domain-containing protein</fullName>
    </recommendedName>
</protein>
<evidence type="ECO:0008006" key="8">
    <source>
        <dbReference type="Google" id="ProtNLM"/>
    </source>
</evidence>
<feature type="transmembrane region" description="Helical" evidence="5">
    <location>
        <begin position="162"/>
        <end position="181"/>
    </location>
</feature>
<sequence length="340" mass="38223">MGVLIYLVLPPFDFPSHVFELIVVLSAEHHVFYNDNNTNWSVHISHVLTSPYNYTPTESVAIIFLVLFSISTIFHIFAALRYRLWWLIPTACLAATGEVIGWAGRLWSSQNVLANDPFMMQIVCTIIAPTPFVAAIFILFGHLVRRLGEGYSMISARWYSRIFLTCDLIALFIQAVGGGIASSANTVAGTNLGATIMQVGIIIQLIALVIFMFLFVEFFGHFLRDRPFSFKRGAGRSTATLVSSREAWTGRVKLFTISLAFSTFVLFIRAIYRTIELSDGWNGPVISTQKWFNIFDGTMVVLALYSMNIFHPGYMLFNQPFPSDLHEMQRKDATVDTLSA</sequence>
<evidence type="ECO:0000256" key="1">
    <source>
        <dbReference type="ARBA" id="ARBA00004141"/>
    </source>
</evidence>
<evidence type="ECO:0000256" key="5">
    <source>
        <dbReference type="SAM" id="Phobius"/>
    </source>
</evidence>
<proteinExistence type="predicted"/>
<gene>
    <name evidence="6" type="ORF">EW026_g3490</name>
</gene>
<feature type="transmembrane region" description="Helical" evidence="5">
    <location>
        <begin position="84"/>
        <end position="103"/>
    </location>
</feature>
<name>A0A4S4KJZ6_9APHY</name>
<feature type="transmembrane region" description="Helical" evidence="5">
    <location>
        <begin position="254"/>
        <end position="272"/>
    </location>
</feature>
<dbReference type="Pfam" id="PF04479">
    <property type="entry name" value="RTA1"/>
    <property type="match status" value="1"/>
</dbReference>
<feature type="transmembrane region" description="Helical" evidence="5">
    <location>
        <begin position="292"/>
        <end position="310"/>
    </location>
</feature>
<keyword evidence="4 5" id="KW-0472">Membrane</keyword>
<dbReference type="GO" id="GO:0000324">
    <property type="term" value="C:fungal-type vacuole"/>
    <property type="evidence" value="ECO:0007669"/>
    <property type="project" value="TreeGrafter"/>
</dbReference>
<reference evidence="6 7" key="1">
    <citation type="submission" date="2019-02" db="EMBL/GenBank/DDBJ databases">
        <title>Genome sequencing of the rare red list fungi Phlebia centrifuga.</title>
        <authorList>
            <person name="Buettner E."/>
            <person name="Kellner H."/>
        </authorList>
    </citation>
    <scope>NUCLEOTIDE SEQUENCE [LARGE SCALE GENOMIC DNA]</scope>
    <source>
        <strain evidence="6 7">DSM 108282</strain>
    </source>
</reference>
<evidence type="ECO:0000313" key="6">
    <source>
        <dbReference type="EMBL" id="THG98758.1"/>
    </source>
</evidence>
<dbReference type="Proteomes" id="UP000309038">
    <property type="component" value="Unassembled WGS sequence"/>
</dbReference>
<dbReference type="GO" id="GO:0005886">
    <property type="term" value="C:plasma membrane"/>
    <property type="evidence" value="ECO:0007669"/>
    <property type="project" value="TreeGrafter"/>
</dbReference>
<dbReference type="PANTHER" id="PTHR31465">
    <property type="entry name" value="PROTEIN RTA1-RELATED"/>
    <property type="match status" value="1"/>
</dbReference>
<evidence type="ECO:0000313" key="7">
    <source>
        <dbReference type="Proteomes" id="UP000309038"/>
    </source>
</evidence>
<accession>A0A4S4KJZ6</accession>
<comment type="caution">
    <text evidence="6">The sequence shown here is derived from an EMBL/GenBank/DDBJ whole genome shotgun (WGS) entry which is preliminary data.</text>
</comment>
<keyword evidence="2 5" id="KW-0812">Transmembrane</keyword>
<dbReference type="EMBL" id="SGPJ01000105">
    <property type="protein sequence ID" value="THG98758.1"/>
    <property type="molecule type" value="Genomic_DNA"/>
</dbReference>
<comment type="subcellular location">
    <subcellularLocation>
        <location evidence="1">Membrane</location>
        <topology evidence="1">Multi-pass membrane protein</topology>
    </subcellularLocation>
</comment>
<evidence type="ECO:0000256" key="4">
    <source>
        <dbReference type="ARBA" id="ARBA00023136"/>
    </source>
</evidence>
<feature type="transmembrane region" description="Helical" evidence="5">
    <location>
        <begin position="201"/>
        <end position="223"/>
    </location>
</feature>
<feature type="transmembrane region" description="Helical" evidence="5">
    <location>
        <begin position="59"/>
        <end position="77"/>
    </location>
</feature>
<dbReference type="InterPro" id="IPR007568">
    <property type="entry name" value="RTA1"/>
</dbReference>
<keyword evidence="7" id="KW-1185">Reference proteome</keyword>
<evidence type="ECO:0000256" key="2">
    <source>
        <dbReference type="ARBA" id="ARBA00022692"/>
    </source>
</evidence>
<dbReference type="AlphaFoldDB" id="A0A4S4KJZ6"/>
<feature type="transmembrane region" description="Helical" evidence="5">
    <location>
        <begin position="118"/>
        <end position="141"/>
    </location>
</feature>
<evidence type="ECO:0000256" key="3">
    <source>
        <dbReference type="ARBA" id="ARBA00022989"/>
    </source>
</evidence>
<dbReference type="PANTHER" id="PTHR31465:SF9">
    <property type="entry name" value="SPHINGOID LONG-CHAIN BASE TRANSPORTER RSB1"/>
    <property type="match status" value="1"/>
</dbReference>
<keyword evidence="3 5" id="KW-1133">Transmembrane helix</keyword>
<organism evidence="6 7">
    <name type="scientific">Hermanssonia centrifuga</name>
    <dbReference type="NCBI Taxonomy" id="98765"/>
    <lineage>
        <taxon>Eukaryota</taxon>
        <taxon>Fungi</taxon>
        <taxon>Dikarya</taxon>
        <taxon>Basidiomycota</taxon>
        <taxon>Agaricomycotina</taxon>
        <taxon>Agaricomycetes</taxon>
        <taxon>Polyporales</taxon>
        <taxon>Meruliaceae</taxon>
        <taxon>Hermanssonia</taxon>
    </lineage>
</organism>